<dbReference type="GO" id="GO:0071555">
    <property type="term" value="P:cell wall organization"/>
    <property type="evidence" value="ECO:0007669"/>
    <property type="project" value="UniProtKB-UniRule"/>
</dbReference>
<feature type="transmembrane region" description="Helical" evidence="8">
    <location>
        <begin position="135"/>
        <end position="153"/>
    </location>
</feature>
<comment type="subcellular location">
    <subcellularLocation>
        <location evidence="1 8">Cell membrane</location>
        <topology evidence="1 8">Multi-pass membrane protein</topology>
    </subcellularLocation>
</comment>
<dbReference type="GO" id="GO:0009252">
    <property type="term" value="P:peptidoglycan biosynthetic process"/>
    <property type="evidence" value="ECO:0007669"/>
    <property type="project" value="UniProtKB-UniRule"/>
</dbReference>
<keyword evidence="11" id="KW-1185">Reference proteome</keyword>
<evidence type="ECO:0000256" key="1">
    <source>
        <dbReference type="ARBA" id="ARBA00004651"/>
    </source>
</evidence>
<proteinExistence type="inferred from homology"/>
<accession>A0AA44BFU8</accession>
<dbReference type="NCBIfam" id="TIGR01695">
    <property type="entry name" value="murJ_mviN"/>
    <property type="match status" value="1"/>
</dbReference>
<dbReference type="GO" id="GO:0015648">
    <property type="term" value="F:lipid-linked peptidoglycan transporter activity"/>
    <property type="evidence" value="ECO:0007669"/>
    <property type="project" value="UniProtKB-UniRule"/>
</dbReference>
<evidence type="ECO:0000256" key="3">
    <source>
        <dbReference type="ARBA" id="ARBA00022692"/>
    </source>
</evidence>
<dbReference type="GO" id="GO:0008360">
    <property type="term" value="P:regulation of cell shape"/>
    <property type="evidence" value="ECO:0007669"/>
    <property type="project" value="UniProtKB-UniRule"/>
</dbReference>
<keyword evidence="8 9" id="KW-0961">Cell wall biogenesis/degradation</keyword>
<comment type="pathway">
    <text evidence="8">Cell wall biogenesis; peptidoglycan biosynthesis.</text>
</comment>
<dbReference type="AlphaFoldDB" id="A0AA44BFU8"/>
<organism evidence="10 11">
    <name type="scientific">Isachenkonia alkalipeptolytica</name>
    <dbReference type="NCBI Taxonomy" id="2565777"/>
    <lineage>
        <taxon>Bacteria</taxon>
        <taxon>Bacillati</taxon>
        <taxon>Bacillota</taxon>
        <taxon>Clostridia</taxon>
        <taxon>Eubacteriales</taxon>
        <taxon>Clostridiaceae</taxon>
        <taxon>Isachenkonia</taxon>
    </lineage>
</organism>
<comment type="function">
    <text evidence="8 9">Involved in peptidoglycan biosynthesis. Transports lipid-linked peptidoglycan precursors from the inner to the outer leaflet of the cytoplasmic membrane.</text>
</comment>
<evidence type="ECO:0000256" key="4">
    <source>
        <dbReference type="ARBA" id="ARBA00022960"/>
    </source>
</evidence>
<keyword evidence="5 8" id="KW-0573">Peptidoglycan synthesis</keyword>
<evidence type="ECO:0000256" key="7">
    <source>
        <dbReference type="ARBA" id="ARBA00023136"/>
    </source>
</evidence>
<comment type="caution">
    <text evidence="10">The sequence shown here is derived from an EMBL/GenBank/DDBJ whole genome shotgun (WGS) entry which is preliminary data.</text>
</comment>
<keyword evidence="8 9" id="KW-0813">Transport</keyword>
<reference evidence="10 11" key="1">
    <citation type="submission" date="2019-04" db="EMBL/GenBank/DDBJ databases">
        <title>Isachenkonia alkalipeptolytica gen. nov. sp. nov. a new anaerobic, alkiliphilic organothrophic bacterium capable to reduce synthesized ferrihydrite isolated from a soda lake.</title>
        <authorList>
            <person name="Toshchakov S.V."/>
            <person name="Zavarzina D.G."/>
            <person name="Zhilina T.N."/>
            <person name="Kostrikina N.A."/>
            <person name="Kublanov I.V."/>
        </authorList>
    </citation>
    <scope>NUCLEOTIDE SEQUENCE [LARGE SCALE GENOMIC DNA]</scope>
    <source>
        <strain evidence="10 11">Z-1701</strain>
    </source>
</reference>
<evidence type="ECO:0000256" key="9">
    <source>
        <dbReference type="PIRNR" id="PIRNR002869"/>
    </source>
</evidence>
<evidence type="ECO:0000313" key="10">
    <source>
        <dbReference type="EMBL" id="NBG88871.1"/>
    </source>
</evidence>
<feature type="transmembrane region" description="Helical" evidence="8">
    <location>
        <begin position="274"/>
        <end position="292"/>
    </location>
</feature>
<feature type="transmembrane region" description="Helical" evidence="8">
    <location>
        <begin position="313"/>
        <end position="336"/>
    </location>
</feature>
<feature type="transmembrane region" description="Helical" evidence="8">
    <location>
        <begin position="480"/>
        <end position="499"/>
    </location>
</feature>
<keyword evidence="2 8" id="KW-1003">Cell membrane</keyword>
<keyword evidence="6 8" id="KW-1133">Transmembrane helix</keyword>
<feature type="transmembrane region" description="Helical" evidence="8">
    <location>
        <begin position="12"/>
        <end position="34"/>
    </location>
</feature>
<dbReference type="PANTHER" id="PTHR47019:SF1">
    <property type="entry name" value="LIPID II FLIPPASE MURJ"/>
    <property type="match status" value="1"/>
</dbReference>
<dbReference type="CDD" id="cd13123">
    <property type="entry name" value="MATE_MurJ_like"/>
    <property type="match status" value="1"/>
</dbReference>
<evidence type="ECO:0000256" key="2">
    <source>
        <dbReference type="ARBA" id="ARBA00022475"/>
    </source>
</evidence>
<feature type="transmembrane region" description="Helical" evidence="8">
    <location>
        <begin position="441"/>
        <end position="460"/>
    </location>
</feature>
<dbReference type="EMBL" id="SUMG01000013">
    <property type="protein sequence ID" value="NBG88871.1"/>
    <property type="molecule type" value="Genomic_DNA"/>
</dbReference>
<dbReference type="Proteomes" id="UP000449710">
    <property type="component" value="Unassembled WGS sequence"/>
</dbReference>
<keyword evidence="7 8" id="KW-0472">Membrane</keyword>
<feature type="transmembrane region" description="Helical" evidence="8">
    <location>
        <begin position="356"/>
        <end position="375"/>
    </location>
</feature>
<keyword evidence="3 8" id="KW-0812">Transmembrane</keyword>
<feature type="transmembrane region" description="Helical" evidence="8">
    <location>
        <begin position="225"/>
        <end position="245"/>
    </location>
</feature>
<dbReference type="GO" id="GO:0005886">
    <property type="term" value="C:plasma membrane"/>
    <property type="evidence" value="ECO:0007669"/>
    <property type="project" value="UniProtKB-SubCell"/>
</dbReference>
<keyword evidence="4 8" id="KW-0133">Cell shape</keyword>
<feature type="transmembrane region" description="Helical" evidence="8">
    <location>
        <begin position="160"/>
        <end position="179"/>
    </location>
</feature>
<feature type="transmembrane region" description="Helical" evidence="8">
    <location>
        <begin position="387"/>
        <end position="405"/>
    </location>
</feature>
<feature type="transmembrane region" description="Helical" evidence="8">
    <location>
        <begin position="185"/>
        <end position="205"/>
    </location>
</feature>
<dbReference type="PIRSF" id="PIRSF002869">
    <property type="entry name" value="MviN"/>
    <property type="match status" value="1"/>
</dbReference>
<feature type="transmembrane region" description="Helical" evidence="8">
    <location>
        <begin position="90"/>
        <end position="115"/>
    </location>
</feature>
<dbReference type="PANTHER" id="PTHR47019">
    <property type="entry name" value="LIPID II FLIPPASE MURJ"/>
    <property type="match status" value="1"/>
</dbReference>
<comment type="similarity">
    <text evidence="8 9">Belongs to the MurJ/MviN family.</text>
</comment>
<dbReference type="InterPro" id="IPR051050">
    <property type="entry name" value="Lipid_II_flippase_MurJ/MviN"/>
</dbReference>
<feature type="transmembrane region" description="Helical" evidence="8">
    <location>
        <begin position="46"/>
        <end position="69"/>
    </location>
</feature>
<evidence type="ECO:0000256" key="8">
    <source>
        <dbReference type="HAMAP-Rule" id="MF_02078"/>
    </source>
</evidence>
<sequence>MLMSMGEKAAKSVVVIMVFTLLSKFLGFLREILIAAQFGSGMETDAFFIAMTACTIVMSVVGAAIKTTLIPVLSEVEDRLGKEKQNLFSGWLLIIILGLSMAFSILGIIFAPIIIRILGSGFEGEQFDLAVRLTRIGYPMVMFLSTNYVLHAYLNNKEHFFLPAFVGVPFNLVYIFFLLGFSQFGITGLMIAAVLGAAVQMLIQVPKSRKLGLKFRLEFPEYKPYIKKVFALMGPVIIGTMAFHVNTVVDKTLASRLAEGSISALNYAAKLNSLFLSVFVLAVVTVIFPMLSKETRKEDKNTTLEIMSSSLNTTMIVVLPVMVGIIVLAPSMIYLFFERGEFDSRATAMTARAFRFYTVGLMGFSFKDIVSRVFYSLQDTKTPMNMGIIAVVGNIILNFILIGPLGHGGLALATGLSGIIASALLLWSLRRKMGHIMGKKILRCFFKSATAALVMLPVVYFFNRWITDFLYQGRMQEFSALFSTIFIGAVVYYIVARLLKIEEVALLTQGVLAKLRGFIK</sequence>
<name>A0AA44BFU8_9CLOT</name>
<dbReference type="HAMAP" id="MF_02078">
    <property type="entry name" value="MurJ_MviN"/>
    <property type="match status" value="1"/>
</dbReference>
<feature type="transmembrane region" description="Helical" evidence="8">
    <location>
        <begin position="411"/>
        <end position="429"/>
    </location>
</feature>
<dbReference type="PRINTS" id="PR01806">
    <property type="entry name" value="VIRFACTRMVIN"/>
</dbReference>
<gene>
    <name evidence="8 10" type="primary">murJ</name>
    <name evidence="10" type="ORF">ISALK_10200</name>
</gene>
<evidence type="ECO:0000313" key="11">
    <source>
        <dbReference type="Proteomes" id="UP000449710"/>
    </source>
</evidence>
<evidence type="ECO:0000256" key="5">
    <source>
        <dbReference type="ARBA" id="ARBA00022984"/>
    </source>
</evidence>
<dbReference type="InterPro" id="IPR004268">
    <property type="entry name" value="MurJ"/>
</dbReference>
<dbReference type="GO" id="GO:0034204">
    <property type="term" value="P:lipid translocation"/>
    <property type="evidence" value="ECO:0007669"/>
    <property type="project" value="TreeGrafter"/>
</dbReference>
<protein>
    <recommendedName>
        <fullName evidence="8">Probable lipid II flippase MurJ</fullName>
    </recommendedName>
</protein>
<evidence type="ECO:0000256" key="6">
    <source>
        <dbReference type="ARBA" id="ARBA00022989"/>
    </source>
</evidence>
<dbReference type="Pfam" id="PF03023">
    <property type="entry name" value="MurJ"/>
    <property type="match status" value="1"/>
</dbReference>